<dbReference type="SMART" id="SM00530">
    <property type="entry name" value="HTH_XRE"/>
    <property type="match status" value="1"/>
</dbReference>
<keyword evidence="3" id="KW-1185">Reference proteome</keyword>
<dbReference type="PROSITE" id="PS50943">
    <property type="entry name" value="HTH_CROC1"/>
    <property type="match status" value="1"/>
</dbReference>
<dbReference type="RefSeq" id="WP_323278498.1">
    <property type="nucleotide sequence ID" value="NZ_JAYGGQ010000004.1"/>
</dbReference>
<dbReference type="SUPFAM" id="SSF47413">
    <property type="entry name" value="lambda repressor-like DNA-binding domains"/>
    <property type="match status" value="1"/>
</dbReference>
<reference evidence="2 3" key="1">
    <citation type="submission" date="2023-12" db="EMBL/GenBank/DDBJ databases">
        <title>Sinomonas terricola sp. nov, isolated from litchi orchard soil in Guangdong, PR China.</title>
        <authorList>
            <person name="Jiaxin W."/>
            <person name="Yang Z."/>
            <person name="Honghui Z."/>
        </authorList>
    </citation>
    <scope>NUCLEOTIDE SEQUENCE [LARGE SCALE GENOMIC DNA]</scope>
    <source>
        <strain evidence="2 3">JGH33</strain>
    </source>
</reference>
<name>A0ABU5T4Y4_9MICC</name>
<dbReference type="CDD" id="cd00093">
    <property type="entry name" value="HTH_XRE"/>
    <property type="match status" value="1"/>
</dbReference>
<feature type="domain" description="HTH cro/C1-type" evidence="1">
    <location>
        <begin position="12"/>
        <end position="66"/>
    </location>
</feature>
<evidence type="ECO:0000259" key="1">
    <source>
        <dbReference type="PROSITE" id="PS50943"/>
    </source>
</evidence>
<dbReference type="NCBIfam" id="TIGR03070">
    <property type="entry name" value="couple_hipB"/>
    <property type="match status" value="1"/>
</dbReference>
<organism evidence="2 3">
    <name type="scientific">Sinomonas terricola</name>
    <dbReference type="NCBI Taxonomy" id="3110330"/>
    <lineage>
        <taxon>Bacteria</taxon>
        <taxon>Bacillati</taxon>
        <taxon>Actinomycetota</taxon>
        <taxon>Actinomycetes</taxon>
        <taxon>Micrococcales</taxon>
        <taxon>Micrococcaceae</taxon>
        <taxon>Sinomonas</taxon>
    </lineage>
</organism>
<dbReference type="InterPro" id="IPR017507">
    <property type="entry name" value="Tscrpt_reg_HipB-like"/>
</dbReference>
<evidence type="ECO:0000313" key="3">
    <source>
        <dbReference type="Proteomes" id="UP001304769"/>
    </source>
</evidence>
<evidence type="ECO:0000313" key="2">
    <source>
        <dbReference type="EMBL" id="MEA5454658.1"/>
    </source>
</evidence>
<accession>A0ABU5T4Y4</accession>
<gene>
    <name evidence="2" type="ORF">SPF06_07995</name>
</gene>
<dbReference type="InterPro" id="IPR001387">
    <property type="entry name" value="Cro/C1-type_HTH"/>
</dbReference>
<proteinExistence type="predicted"/>
<sequence length="85" mass="8930">MDDIIAGIASKVRARRRALSLTQQDLADLAGVSERFVRFVEQGKPSVRLDALSAVLGALGLELDVVAHGSSSGAGALRTSLTRQL</sequence>
<dbReference type="Proteomes" id="UP001304769">
    <property type="component" value="Unassembled WGS sequence"/>
</dbReference>
<dbReference type="EMBL" id="JAYGGQ010000004">
    <property type="protein sequence ID" value="MEA5454658.1"/>
    <property type="molecule type" value="Genomic_DNA"/>
</dbReference>
<dbReference type="Gene3D" id="1.10.260.40">
    <property type="entry name" value="lambda repressor-like DNA-binding domains"/>
    <property type="match status" value="1"/>
</dbReference>
<protein>
    <submittedName>
        <fullName evidence="2">Helix-turn-helix transcriptional regulator</fullName>
    </submittedName>
</protein>
<comment type="caution">
    <text evidence="2">The sequence shown here is derived from an EMBL/GenBank/DDBJ whole genome shotgun (WGS) entry which is preliminary data.</text>
</comment>
<dbReference type="InterPro" id="IPR010982">
    <property type="entry name" value="Lambda_DNA-bd_dom_sf"/>
</dbReference>
<dbReference type="Pfam" id="PF01381">
    <property type="entry name" value="HTH_3"/>
    <property type="match status" value="1"/>
</dbReference>